<dbReference type="Proteomes" id="UP001172457">
    <property type="component" value="Chromosome 3"/>
</dbReference>
<dbReference type="AlphaFoldDB" id="A0AA38WBX9"/>
<gene>
    <name evidence="1" type="ORF">OSB04_010416</name>
</gene>
<name>A0AA38WBX9_9ASTR</name>
<evidence type="ECO:0000313" key="2">
    <source>
        <dbReference type="Proteomes" id="UP001172457"/>
    </source>
</evidence>
<dbReference type="EMBL" id="JARYMX010000003">
    <property type="protein sequence ID" value="KAJ9555802.1"/>
    <property type="molecule type" value="Genomic_DNA"/>
</dbReference>
<reference evidence="1" key="1">
    <citation type="submission" date="2023-03" db="EMBL/GenBank/DDBJ databases">
        <title>Chromosome-scale reference genome and RAD-based genetic map of yellow starthistle (Centaurea solstitialis) reveal putative structural variation and QTLs associated with invader traits.</title>
        <authorList>
            <person name="Reatini B."/>
            <person name="Cang F.A."/>
            <person name="Jiang Q."/>
            <person name="Mckibben M.T.W."/>
            <person name="Barker M.S."/>
            <person name="Rieseberg L.H."/>
            <person name="Dlugosch K.M."/>
        </authorList>
    </citation>
    <scope>NUCLEOTIDE SEQUENCE</scope>
    <source>
        <strain evidence="1">CAN-66</strain>
        <tissue evidence="1">Leaf</tissue>
    </source>
</reference>
<proteinExistence type="predicted"/>
<accession>A0AA38WBX9</accession>
<sequence>MISNTHEAPGCHHLDELKRRLLKDGNQVFDGFSSRRLWEDYIGKEMVCHDNEVKGIFGDNIFYVTVSRMATLKGIVQKLFVHHLHENHFQAAACCLIFRKDASELEGYCNEHYVMQHD</sequence>
<organism evidence="1 2">
    <name type="scientific">Centaurea solstitialis</name>
    <name type="common">yellow star-thistle</name>
    <dbReference type="NCBI Taxonomy" id="347529"/>
    <lineage>
        <taxon>Eukaryota</taxon>
        <taxon>Viridiplantae</taxon>
        <taxon>Streptophyta</taxon>
        <taxon>Embryophyta</taxon>
        <taxon>Tracheophyta</taxon>
        <taxon>Spermatophyta</taxon>
        <taxon>Magnoliopsida</taxon>
        <taxon>eudicotyledons</taxon>
        <taxon>Gunneridae</taxon>
        <taxon>Pentapetalae</taxon>
        <taxon>asterids</taxon>
        <taxon>campanulids</taxon>
        <taxon>Asterales</taxon>
        <taxon>Asteraceae</taxon>
        <taxon>Carduoideae</taxon>
        <taxon>Cardueae</taxon>
        <taxon>Centaureinae</taxon>
        <taxon>Centaurea</taxon>
    </lineage>
</organism>
<protein>
    <submittedName>
        <fullName evidence="1">Uncharacterized protein</fullName>
    </submittedName>
</protein>
<evidence type="ECO:0000313" key="1">
    <source>
        <dbReference type="EMBL" id="KAJ9555802.1"/>
    </source>
</evidence>
<comment type="caution">
    <text evidence="1">The sequence shown here is derived from an EMBL/GenBank/DDBJ whole genome shotgun (WGS) entry which is preliminary data.</text>
</comment>
<keyword evidence="2" id="KW-1185">Reference proteome</keyword>